<dbReference type="EnsemblPlants" id="evm.model.04.2221">
    <property type="protein sequence ID" value="cds.evm.model.04.2221"/>
    <property type="gene ID" value="evm.TU.04.2221"/>
</dbReference>
<sequence>MKRITKALFTLTLLVSFMVRIEGGRDLPTKGESSPDINSPQRTLGLFGPGWVLGGLFPWIGLGLGALIPILEVPWLLRHSGYGGQHPRKNHDVIDGTKEYYPPKGDTLVSQSP</sequence>
<evidence type="ECO:0000256" key="3">
    <source>
        <dbReference type="SAM" id="SignalP"/>
    </source>
</evidence>
<dbReference type="EnsemblPlants" id="evm.model.04.2239">
    <property type="protein sequence ID" value="cds.evm.model.04.2239"/>
    <property type="gene ID" value="evm.TU.04.2239"/>
</dbReference>
<dbReference type="EMBL" id="UZAU01000406">
    <property type="status" value="NOT_ANNOTATED_CDS"/>
    <property type="molecule type" value="Genomic_DNA"/>
</dbReference>
<dbReference type="AlphaFoldDB" id="A0A803PG19"/>
<reference evidence="4" key="2">
    <citation type="submission" date="2021-03" db="UniProtKB">
        <authorList>
            <consortium name="EnsemblPlants"/>
        </authorList>
    </citation>
    <scope>IDENTIFICATION</scope>
</reference>
<organism evidence="4 5">
    <name type="scientific">Cannabis sativa</name>
    <name type="common">Hemp</name>
    <name type="synonym">Marijuana</name>
    <dbReference type="NCBI Taxonomy" id="3483"/>
    <lineage>
        <taxon>Eukaryota</taxon>
        <taxon>Viridiplantae</taxon>
        <taxon>Streptophyta</taxon>
        <taxon>Embryophyta</taxon>
        <taxon>Tracheophyta</taxon>
        <taxon>Spermatophyta</taxon>
        <taxon>Magnoliopsida</taxon>
        <taxon>eudicotyledons</taxon>
        <taxon>Gunneridae</taxon>
        <taxon>Pentapetalae</taxon>
        <taxon>rosids</taxon>
        <taxon>fabids</taxon>
        <taxon>Rosales</taxon>
        <taxon>Cannabaceae</taxon>
        <taxon>Cannabis</taxon>
    </lineage>
</organism>
<proteinExistence type="predicted"/>
<name>A0A803PG19_CANSA</name>
<keyword evidence="2" id="KW-1133">Transmembrane helix</keyword>
<evidence type="ECO:0000313" key="4">
    <source>
        <dbReference type="EnsemblPlants" id="cds.evm.model.04.2221"/>
    </source>
</evidence>
<evidence type="ECO:0000256" key="1">
    <source>
        <dbReference type="SAM" id="MobiDB-lite"/>
    </source>
</evidence>
<accession>A0A803PG38</accession>
<keyword evidence="5" id="KW-1185">Reference proteome</keyword>
<feature type="signal peptide" evidence="3">
    <location>
        <begin position="1"/>
        <end position="23"/>
    </location>
</feature>
<feature type="chain" id="PRO_5044663210" evidence="3">
    <location>
        <begin position="24"/>
        <end position="113"/>
    </location>
</feature>
<feature type="transmembrane region" description="Helical" evidence="2">
    <location>
        <begin position="47"/>
        <end position="71"/>
    </location>
</feature>
<keyword evidence="2" id="KW-0812">Transmembrane</keyword>
<evidence type="ECO:0000313" key="5">
    <source>
        <dbReference type="Proteomes" id="UP000596661"/>
    </source>
</evidence>
<protein>
    <submittedName>
        <fullName evidence="4">Uncharacterized protein</fullName>
    </submittedName>
</protein>
<dbReference type="Proteomes" id="UP000596661">
    <property type="component" value="Chromosome 4"/>
</dbReference>
<accession>A0A803PG19</accession>
<dbReference type="Gramene" id="evm.model.04.2221">
    <property type="protein sequence ID" value="cds.evm.model.04.2221"/>
    <property type="gene ID" value="evm.TU.04.2221"/>
</dbReference>
<keyword evidence="2" id="KW-0472">Membrane</keyword>
<keyword evidence="3" id="KW-0732">Signal</keyword>
<evidence type="ECO:0000256" key="2">
    <source>
        <dbReference type="SAM" id="Phobius"/>
    </source>
</evidence>
<feature type="region of interest" description="Disordered" evidence="1">
    <location>
        <begin position="84"/>
        <end position="113"/>
    </location>
</feature>
<dbReference type="Gramene" id="evm.model.04.2239">
    <property type="protein sequence ID" value="cds.evm.model.04.2239"/>
    <property type="gene ID" value="evm.TU.04.2239"/>
</dbReference>
<reference evidence="4 5" key="1">
    <citation type="submission" date="2018-11" db="EMBL/GenBank/DDBJ databases">
        <authorList>
            <person name="Grassa J C."/>
        </authorList>
    </citation>
    <scope>NUCLEOTIDE SEQUENCE [LARGE SCALE GENOMIC DNA]</scope>
</reference>